<dbReference type="Gene3D" id="3.30.910.20">
    <property type="entry name" value="Skp domain"/>
    <property type="match status" value="1"/>
</dbReference>
<dbReference type="Proteomes" id="UP001549146">
    <property type="component" value="Unassembled WGS sequence"/>
</dbReference>
<feature type="chain" id="PRO_5046278087" evidence="3">
    <location>
        <begin position="23"/>
        <end position="172"/>
    </location>
</feature>
<accession>A0ABV2LSH7</accession>
<keyword evidence="2 3" id="KW-0732">Signal</keyword>
<organism evidence="4 5">
    <name type="scientific">Moheibacter stercoris</name>
    <dbReference type="NCBI Taxonomy" id="1628251"/>
    <lineage>
        <taxon>Bacteria</taxon>
        <taxon>Pseudomonadati</taxon>
        <taxon>Bacteroidota</taxon>
        <taxon>Flavobacteriia</taxon>
        <taxon>Flavobacteriales</taxon>
        <taxon>Weeksellaceae</taxon>
        <taxon>Moheibacter</taxon>
    </lineage>
</organism>
<evidence type="ECO:0000313" key="4">
    <source>
        <dbReference type="EMBL" id="MET3731526.1"/>
    </source>
</evidence>
<dbReference type="InterPro" id="IPR005632">
    <property type="entry name" value="Chaperone_Skp"/>
</dbReference>
<keyword evidence="5" id="KW-1185">Reference proteome</keyword>
<dbReference type="SMART" id="SM00935">
    <property type="entry name" value="OmpH"/>
    <property type="match status" value="1"/>
</dbReference>
<dbReference type="PANTHER" id="PTHR35089">
    <property type="entry name" value="CHAPERONE PROTEIN SKP"/>
    <property type="match status" value="1"/>
</dbReference>
<reference evidence="4 5" key="1">
    <citation type="submission" date="2024-06" db="EMBL/GenBank/DDBJ databases">
        <title>Genomic Encyclopedia of Type Strains, Phase IV (KMG-IV): sequencing the most valuable type-strain genomes for metagenomic binning, comparative biology and taxonomic classification.</title>
        <authorList>
            <person name="Goeker M."/>
        </authorList>
    </citation>
    <scope>NUCLEOTIDE SEQUENCE [LARGE SCALE GENOMIC DNA]</scope>
    <source>
        <strain evidence="4 5">DSM 29388</strain>
    </source>
</reference>
<dbReference type="EMBL" id="JBEPMO010000004">
    <property type="protein sequence ID" value="MET3731526.1"/>
    <property type="molecule type" value="Genomic_DNA"/>
</dbReference>
<proteinExistence type="inferred from homology"/>
<sequence length="172" mass="19084">MKNLKLFTVFAFLLVGSLTVSAQDLGVVSVEDIFNNFQEKKNADTQLNTLVEKHQAEIKKQQEALLAIEKDVQAKTEGKSQAEIQGMMTQLEATQKDYMAKQQALVTYQQAAAKELTEKENSLLKPIEDKVKASIDKVAAAKGLKYVVEKSMFLYANGIDITADVKKDLGIK</sequence>
<gene>
    <name evidence="4" type="ORF">ABID46_001095</name>
</gene>
<evidence type="ECO:0000313" key="5">
    <source>
        <dbReference type="Proteomes" id="UP001549146"/>
    </source>
</evidence>
<dbReference type="Pfam" id="PF03938">
    <property type="entry name" value="OmpH"/>
    <property type="match status" value="1"/>
</dbReference>
<dbReference type="PANTHER" id="PTHR35089:SF1">
    <property type="entry name" value="CHAPERONE PROTEIN SKP"/>
    <property type="match status" value="1"/>
</dbReference>
<evidence type="ECO:0000256" key="1">
    <source>
        <dbReference type="ARBA" id="ARBA00009091"/>
    </source>
</evidence>
<comment type="caution">
    <text evidence="4">The sequence shown here is derived from an EMBL/GenBank/DDBJ whole genome shotgun (WGS) entry which is preliminary data.</text>
</comment>
<protein>
    <submittedName>
        <fullName evidence="4">Outer membrane protein</fullName>
    </submittedName>
</protein>
<comment type="similarity">
    <text evidence="1">Belongs to the Skp family.</text>
</comment>
<feature type="signal peptide" evidence="3">
    <location>
        <begin position="1"/>
        <end position="22"/>
    </location>
</feature>
<name>A0ABV2LSH7_9FLAO</name>
<dbReference type="SUPFAM" id="SSF111384">
    <property type="entry name" value="OmpH-like"/>
    <property type="match status" value="1"/>
</dbReference>
<dbReference type="InterPro" id="IPR024930">
    <property type="entry name" value="Skp_dom_sf"/>
</dbReference>
<evidence type="ECO:0000256" key="3">
    <source>
        <dbReference type="SAM" id="SignalP"/>
    </source>
</evidence>
<dbReference type="RefSeq" id="WP_354507869.1">
    <property type="nucleotide sequence ID" value="NZ_JBEPMO010000004.1"/>
</dbReference>
<evidence type="ECO:0000256" key="2">
    <source>
        <dbReference type="ARBA" id="ARBA00022729"/>
    </source>
</evidence>